<dbReference type="InterPro" id="IPR013783">
    <property type="entry name" value="Ig-like_fold"/>
</dbReference>
<feature type="domain" description="Lmo2446-like N-terminal" evidence="5">
    <location>
        <begin position="334"/>
        <end position="405"/>
    </location>
</feature>
<dbReference type="Gene3D" id="2.60.40.10">
    <property type="entry name" value="Immunoglobulins"/>
    <property type="match status" value="1"/>
</dbReference>
<dbReference type="Pfam" id="PF01055">
    <property type="entry name" value="Glyco_hydro_31_2nd"/>
    <property type="match status" value="1"/>
</dbReference>
<evidence type="ECO:0000256" key="1">
    <source>
        <dbReference type="ARBA" id="ARBA00007806"/>
    </source>
</evidence>
<dbReference type="InterPro" id="IPR004185">
    <property type="entry name" value="Glyco_hydro_13_lg-like_dom"/>
</dbReference>
<dbReference type="InterPro" id="IPR055242">
    <property type="entry name" value="Lmo2446-like_N"/>
</dbReference>
<comment type="similarity">
    <text evidence="1">Belongs to the glycosyl hydrolase 31 family.</text>
</comment>
<dbReference type="InterPro" id="IPR013780">
    <property type="entry name" value="Glyco_hydro_b"/>
</dbReference>
<comment type="caution">
    <text evidence="6">The sequence shown here is derived from an EMBL/GenBank/DDBJ whole genome shotgun (WGS) entry which is preliminary data.</text>
</comment>
<accession>A0ABU7VQL9</accession>
<dbReference type="InterPro" id="IPR017853">
    <property type="entry name" value="GH"/>
</dbReference>
<evidence type="ECO:0000313" key="7">
    <source>
        <dbReference type="Proteomes" id="UP001306950"/>
    </source>
</evidence>
<dbReference type="Pfam" id="PF21365">
    <property type="entry name" value="Glyco_hydro_31_3rd"/>
    <property type="match status" value="1"/>
</dbReference>
<dbReference type="PANTHER" id="PTHR43863:SF2">
    <property type="entry name" value="MALTASE-GLUCOAMYLASE"/>
    <property type="match status" value="1"/>
</dbReference>
<dbReference type="CDD" id="cd14752">
    <property type="entry name" value="GH31_N"/>
    <property type="match status" value="1"/>
</dbReference>
<dbReference type="Pfam" id="PF22681">
    <property type="entry name" value="Lmo2446-like_N"/>
    <property type="match status" value="1"/>
</dbReference>
<dbReference type="InterPro" id="IPR025887">
    <property type="entry name" value="Glyco_hydro_31_N_dom"/>
</dbReference>
<name>A0ABU7VQL9_9BACL</name>
<dbReference type="Pfam" id="PF13802">
    <property type="entry name" value="Gal_mutarotas_2"/>
    <property type="match status" value="1"/>
</dbReference>
<evidence type="ECO:0000259" key="2">
    <source>
        <dbReference type="Pfam" id="PF01055"/>
    </source>
</evidence>
<reference evidence="6 7" key="1">
    <citation type="submission" date="2024-02" db="EMBL/GenBank/DDBJ databases">
        <title>A nitrogen-fixing paenibacillus bacterium.</title>
        <authorList>
            <person name="Zhang W.L."/>
            <person name="Chen S.F."/>
        </authorList>
    </citation>
    <scope>NUCLEOTIDE SEQUENCE [LARGE SCALE GENOMIC DNA]</scope>
    <source>
        <strain evidence="6 7">M1</strain>
    </source>
</reference>
<dbReference type="Gene3D" id="3.20.20.80">
    <property type="entry name" value="Glycosidases"/>
    <property type="match status" value="1"/>
</dbReference>
<dbReference type="InterPro" id="IPR000322">
    <property type="entry name" value="Glyco_hydro_31_TIM"/>
</dbReference>
<dbReference type="PANTHER" id="PTHR43863">
    <property type="entry name" value="HYDROLASE, PUTATIVE (AFU_ORTHOLOGUE AFUA_1G03140)-RELATED"/>
    <property type="match status" value="1"/>
</dbReference>
<proteinExistence type="inferred from homology"/>
<dbReference type="Gene3D" id="2.60.40.1180">
    <property type="entry name" value="Golgi alpha-mannosidase II"/>
    <property type="match status" value="2"/>
</dbReference>
<gene>
    <name evidence="6" type="ORF">V3851_09305</name>
</gene>
<sequence>MTKTSYLIRDEAFRSYAGLKKNNTGEAVAFIRETEQVLRQSLWLKASDSELNTHRLEGTDVLDAAYWLWILGEYSNATGDLSLITALRNTAARALEAVSRHWSDSLPHWLGIPGQDSAIYLSNLAILYGAVLSVQPSWSEDAEAEGPSAADLQRLLKDIRELLFANMIKEGKIVSRLGSRDIYGDIVLAAVPFGLLGIEDRILIEALFVAERELIGRGVRFSEDDLSFGGCERPALSGLLAWYYSEKGDTAKAKLLLAQVAELRAGSAEGSLPEVDPVTSKEPIYREEELRKRGGQVPVSLLADAVCAIADEALNKALQGDANAEGGGTVSMLHEPTGTDDPYIYAPHERSPRYPEAGELVFVRMATLPLHPESQTVMVEYRVNGGEIERLPMKLVTAGEGEKVWEAALGRFAFGQAADYRFVVEEGGETAVSESYSFTVRSWTGLCEPVGVRETPEGVALQFAALPGSGLQPVLRFGKGRGQSAGAGVEFTLDWRKAADFEAMPLEKEATHWSLTVDGYVLDIGRENGKLGWRLLDAQGGLVLETAQGTGNPPAEVMTDGAGGIYGARLNLRLQDGEHAYGMGERYARMEYRGFSVDNHVYNEYRSQGLKTYMPVPFYISSQGYGCYLDTLMYSRFHFGSQESDVLTVEAELNPASPALTVHWFTGAPLAVISSFSEVTGKPVLPPKWAFGPWMSSNNWDSQAETMKQVELTSRYEIPSTVIVLEQWSDEATFYIFNDAQYKAVDGGEMLTYEDFTFPEWGRWPNPRQMVEELHGQGLKVLLWQIPIQKYMYGITHEQKDRDEKFMLEQHYHVHRTDGSPYRIPYNWFKDCLVIDFTNEVGRDWWFQKRQYLLDEVGIDGFKTDGGECILGRDLAFADGTGAAEMHNRYPLDYIGSYYRFVQERTNGNGITFSRSGYTGAQQYPLHWAGDERSTYDAFRSSIIAGLTSGMSGIPFWGWDLGGFHGDIPTAELFVRSAQMAAFCPVMQYHAETKGEFNQDRTPWNIAERTGRPEVIGLYKKYADIRMNILPYVYAEAVHSSLTGEPMMRAMAVEFPRERACAGLTAQYMFGASLLVAPVTEEGAYDKRVYFPEGSWISLFDDRLVEGGRSVVLPADLDEIPVFIREDGIIPLNLNGKLELGSHVGNAVDRYEQLAFMIFPVDKLDYTFTDDLGNRVVLKGAVDSNSLRINVSSNVSGPVSLILRSVGEANSVQADGAEVSIEAWPEHLPAKPGCRRRGTDLILTVSQGEHRFDIKMKAGGNDAN</sequence>
<dbReference type="CDD" id="cd02857">
    <property type="entry name" value="E_set_CDase_PDE_N"/>
    <property type="match status" value="1"/>
</dbReference>
<dbReference type="InterPro" id="IPR011013">
    <property type="entry name" value="Gal_mutarotase_sf_dom"/>
</dbReference>
<evidence type="ECO:0000259" key="5">
    <source>
        <dbReference type="Pfam" id="PF22681"/>
    </source>
</evidence>
<dbReference type="CDD" id="cd06597">
    <property type="entry name" value="GH31_transferase_CtsY"/>
    <property type="match status" value="1"/>
</dbReference>
<dbReference type="RefSeq" id="WP_331846248.1">
    <property type="nucleotide sequence ID" value="NZ_JAZHPZ010000003.1"/>
</dbReference>
<keyword evidence="7" id="KW-1185">Reference proteome</keyword>
<feature type="domain" description="Glycoside hydrolase family 31 N-terminal" evidence="3">
    <location>
        <begin position="507"/>
        <end position="636"/>
    </location>
</feature>
<dbReference type="SUPFAM" id="SSF51011">
    <property type="entry name" value="Glycosyl hydrolase domain"/>
    <property type="match status" value="1"/>
</dbReference>
<protein>
    <submittedName>
        <fullName evidence="6">TIM-barrel domain-containing protein</fullName>
    </submittedName>
</protein>
<dbReference type="SUPFAM" id="SSF74650">
    <property type="entry name" value="Galactose mutarotase-like"/>
    <property type="match status" value="1"/>
</dbReference>
<evidence type="ECO:0000259" key="3">
    <source>
        <dbReference type="Pfam" id="PF13802"/>
    </source>
</evidence>
<feature type="domain" description="Glycosyl hydrolase family 31 C-terminal" evidence="4">
    <location>
        <begin position="1044"/>
        <end position="1130"/>
    </location>
</feature>
<dbReference type="InterPro" id="IPR051816">
    <property type="entry name" value="Glycosyl_Hydrolase_31"/>
</dbReference>
<feature type="domain" description="Glycoside hydrolase family 31 TIM barrel" evidence="2">
    <location>
        <begin position="683"/>
        <end position="1035"/>
    </location>
</feature>
<dbReference type="SUPFAM" id="SSF51445">
    <property type="entry name" value="(Trans)glycosidases"/>
    <property type="match status" value="1"/>
</dbReference>
<evidence type="ECO:0000313" key="6">
    <source>
        <dbReference type="EMBL" id="MEF2966027.1"/>
    </source>
</evidence>
<dbReference type="Gene3D" id="2.60.40.1760">
    <property type="entry name" value="glycosyl hydrolase (family 31)"/>
    <property type="match status" value="1"/>
</dbReference>
<dbReference type="Proteomes" id="UP001306950">
    <property type="component" value="Unassembled WGS sequence"/>
</dbReference>
<organism evidence="6 7">
    <name type="scientific">Paenibacillus haidiansis</name>
    <dbReference type="NCBI Taxonomy" id="1574488"/>
    <lineage>
        <taxon>Bacteria</taxon>
        <taxon>Bacillati</taxon>
        <taxon>Bacillota</taxon>
        <taxon>Bacilli</taxon>
        <taxon>Bacillales</taxon>
        <taxon>Paenibacillaceae</taxon>
        <taxon>Paenibacillus</taxon>
    </lineage>
</organism>
<evidence type="ECO:0000259" key="4">
    <source>
        <dbReference type="Pfam" id="PF21365"/>
    </source>
</evidence>
<dbReference type="InterPro" id="IPR048395">
    <property type="entry name" value="Glyco_hydro_31_C"/>
</dbReference>
<dbReference type="EMBL" id="JAZHPZ010000003">
    <property type="protein sequence ID" value="MEF2966027.1"/>
    <property type="molecule type" value="Genomic_DNA"/>
</dbReference>